<dbReference type="EMBL" id="JAALHA020000016">
    <property type="protein sequence ID" value="MDR9898109.1"/>
    <property type="molecule type" value="Genomic_DNA"/>
</dbReference>
<evidence type="ECO:0000313" key="2">
    <source>
        <dbReference type="Proteomes" id="UP000667802"/>
    </source>
</evidence>
<dbReference type="RefSeq" id="WP_208352134.1">
    <property type="nucleotide sequence ID" value="NZ_JAALHA020000016.1"/>
</dbReference>
<keyword evidence="2" id="KW-1185">Reference proteome</keyword>
<dbReference type="AlphaFoldDB" id="A0AAP5IBG3"/>
<name>A0AAP5IBG3_9CYAN</name>
<comment type="caution">
    <text evidence="1">The sequence shown here is derived from an EMBL/GenBank/DDBJ whole genome shotgun (WGS) entry which is preliminary data.</text>
</comment>
<dbReference type="Proteomes" id="UP000667802">
    <property type="component" value="Unassembled WGS sequence"/>
</dbReference>
<accession>A0AAP5IBG3</accession>
<organism evidence="1 2">
    <name type="scientific">Aetokthonos hydrillicola Thurmond2011</name>
    <dbReference type="NCBI Taxonomy" id="2712845"/>
    <lineage>
        <taxon>Bacteria</taxon>
        <taxon>Bacillati</taxon>
        <taxon>Cyanobacteriota</taxon>
        <taxon>Cyanophyceae</taxon>
        <taxon>Nostocales</taxon>
        <taxon>Hapalosiphonaceae</taxon>
        <taxon>Aetokthonos</taxon>
    </lineage>
</organism>
<sequence length="315" mass="37378">MSLNESELKLHCKNILQLSRIKNKIVVLCEGNIQKIESRLSPQVYKQMEQMPDANFYNACVPKSWKTYRPQLINCGSRQDVLNTFFQLLELQNEIPHQSYLNPNKLFAIVDLDIQKADINNNYQFDDTESIFYHLYDQGKVNEKNSKVHRIWVTGLIHKEAYFLTPDIQSVYSNYLNPPNYYGNSIEIEQIYSDIVDELCQDADLHKNWQRAFNRISYCLDIDCYDASEFQNLWKCEYKKSKDDFQKQQLILALLTIIKAKKYWNKIQPPSDWKRSEQIFRDMLSLEIGKFYSEQECSVENHIPFFFNILNGLIE</sequence>
<reference evidence="2" key="1">
    <citation type="journal article" date="2021" name="Science">
        <title>Hunting the eagle killer: A cyanobacterial neurotoxin causes vacuolar myelinopathy.</title>
        <authorList>
            <person name="Breinlinger S."/>
            <person name="Phillips T.J."/>
            <person name="Haram B.N."/>
            <person name="Mares J."/>
            <person name="Martinez Yerena J.A."/>
            <person name="Hrouzek P."/>
            <person name="Sobotka R."/>
            <person name="Henderson W.M."/>
            <person name="Schmieder P."/>
            <person name="Williams S.M."/>
            <person name="Lauderdale J.D."/>
            <person name="Wilde H.D."/>
            <person name="Gerrin W."/>
            <person name="Kust A."/>
            <person name="Washington J.W."/>
            <person name="Wagner C."/>
            <person name="Geier B."/>
            <person name="Liebeke M."/>
            <person name="Enke H."/>
            <person name="Niedermeyer T.H.J."/>
            <person name="Wilde S.B."/>
        </authorList>
    </citation>
    <scope>NUCLEOTIDE SEQUENCE [LARGE SCALE GENOMIC DNA]</scope>
    <source>
        <strain evidence="2">Thurmond2011</strain>
    </source>
</reference>
<gene>
    <name evidence="1" type="ORF">G7B40_026620</name>
</gene>
<proteinExistence type="predicted"/>
<protein>
    <submittedName>
        <fullName evidence="1">Uncharacterized protein</fullName>
    </submittedName>
</protein>
<evidence type="ECO:0000313" key="1">
    <source>
        <dbReference type="EMBL" id="MDR9898109.1"/>
    </source>
</evidence>